<accession>A0A0A8Z0N3</accession>
<dbReference type="AlphaFoldDB" id="A0A0A8Z0N3"/>
<dbReference type="EMBL" id="GBRH01269478">
    <property type="protein sequence ID" value="JAD28417.1"/>
    <property type="molecule type" value="Transcribed_RNA"/>
</dbReference>
<sequence length="47" mass="5678">MVFPLTCKVHHKRHHSRLIARTDYARMYALPKIGLDKEKYHEKTRSN</sequence>
<proteinExistence type="predicted"/>
<reference evidence="1" key="1">
    <citation type="submission" date="2014-09" db="EMBL/GenBank/DDBJ databases">
        <authorList>
            <person name="Magalhaes I.L.F."/>
            <person name="Oliveira U."/>
            <person name="Santos F.R."/>
            <person name="Vidigal T.H.D.A."/>
            <person name="Brescovit A.D."/>
            <person name="Santos A.J."/>
        </authorList>
    </citation>
    <scope>NUCLEOTIDE SEQUENCE</scope>
    <source>
        <tissue evidence="1">Shoot tissue taken approximately 20 cm above the soil surface</tissue>
    </source>
</reference>
<evidence type="ECO:0000313" key="1">
    <source>
        <dbReference type="EMBL" id="JAD28417.1"/>
    </source>
</evidence>
<organism evidence="1">
    <name type="scientific">Arundo donax</name>
    <name type="common">Giant reed</name>
    <name type="synonym">Donax arundinaceus</name>
    <dbReference type="NCBI Taxonomy" id="35708"/>
    <lineage>
        <taxon>Eukaryota</taxon>
        <taxon>Viridiplantae</taxon>
        <taxon>Streptophyta</taxon>
        <taxon>Embryophyta</taxon>
        <taxon>Tracheophyta</taxon>
        <taxon>Spermatophyta</taxon>
        <taxon>Magnoliopsida</taxon>
        <taxon>Liliopsida</taxon>
        <taxon>Poales</taxon>
        <taxon>Poaceae</taxon>
        <taxon>PACMAD clade</taxon>
        <taxon>Arundinoideae</taxon>
        <taxon>Arundineae</taxon>
        <taxon>Arundo</taxon>
    </lineage>
</organism>
<reference evidence="1" key="2">
    <citation type="journal article" date="2015" name="Data Brief">
        <title>Shoot transcriptome of the giant reed, Arundo donax.</title>
        <authorList>
            <person name="Barrero R.A."/>
            <person name="Guerrero F.D."/>
            <person name="Moolhuijzen P."/>
            <person name="Goolsby J.A."/>
            <person name="Tidwell J."/>
            <person name="Bellgard S.E."/>
            <person name="Bellgard M.I."/>
        </authorList>
    </citation>
    <scope>NUCLEOTIDE SEQUENCE</scope>
    <source>
        <tissue evidence="1">Shoot tissue taken approximately 20 cm above the soil surface</tissue>
    </source>
</reference>
<name>A0A0A8Z0N3_ARUDO</name>
<protein>
    <submittedName>
        <fullName evidence="1">Uncharacterized protein</fullName>
    </submittedName>
</protein>